<evidence type="ECO:0000259" key="1">
    <source>
        <dbReference type="Pfam" id="PF12937"/>
    </source>
</evidence>
<evidence type="ECO:0000313" key="2">
    <source>
        <dbReference type="EMBL" id="KAF7354068.1"/>
    </source>
</evidence>
<protein>
    <recommendedName>
        <fullName evidence="1">F-box domain-containing protein</fullName>
    </recommendedName>
</protein>
<evidence type="ECO:0000313" key="3">
    <source>
        <dbReference type="Proteomes" id="UP000620124"/>
    </source>
</evidence>
<feature type="domain" description="F-box" evidence="1">
    <location>
        <begin position="85"/>
        <end position="150"/>
    </location>
</feature>
<reference evidence="2" key="1">
    <citation type="submission" date="2020-05" db="EMBL/GenBank/DDBJ databases">
        <title>Mycena genomes resolve the evolution of fungal bioluminescence.</title>
        <authorList>
            <person name="Tsai I.J."/>
        </authorList>
    </citation>
    <scope>NUCLEOTIDE SEQUENCE</scope>
    <source>
        <strain evidence="2">CCC161011</strain>
    </source>
</reference>
<accession>A0A8H6Y6B0</accession>
<dbReference type="Gene3D" id="1.20.1280.50">
    <property type="match status" value="1"/>
</dbReference>
<gene>
    <name evidence="2" type="ORF">MVEN_01094200</name>
</gene>
<dbReference type="AlphaFoldDB" id="A0A8H6Y6B0"/>
<keyword evidence="3" id="KW-1185">Reference proteome</keyword>
<organism evidence="2 3">
    <name type="scientific">Mycena venus</name>
    <dbReference type="NCBI Taxonomy" id="2733690"/>
    <lineage>
        <taxon>Eukaryota</taxon>
        <taxon>Fungi</taxon>
        <taxon>Dikarya</taxon>
        <taxon>Basidiomycota</taxon>
        <taxon>Agaricomycotina</taxon>
        <taxon>Agaricomycetes</taxon>
        <taxon>Agaricomycetidae</taxon>
        <taxon>Agaricales</taxon>
        <taxon>Marasmiineae</taxon>
        <taxon>Mycenaceae</taxon>
        <taxon>Mycena</taxon>
    </lineage>
</organism>
<dbReference type="InterPro" id="IPR001810">
    <property type="entry name" value="F-box_dom"/>
</dbReference>
<dbReference type="Pfam" id="PF12937">
    <property type="entry name" value="F-box-like"/>
    <property type="match status" value="1"/>
</dbReference>
<name>A0A8H6Y6B0_9AGAR</name>
<dbReference type="Proteomes" id="UP000620124">
    <property type="component" value="Unassembled WGS sequence"/>
</dbReference>
<sequence>MYRDAFSSALLPNTAQISQLHNLLRSNALPPETSSLQRMISASPAELERYDSEIERLHKELDRLKSERHTLASYAKGCRSVLAPIRRLPTELLAEIFEMCSPTYTISDQTTTREEVDRVSKRHLRQLAQVSSFWYNIAMGTPKLWSTIVLDTALWNRCILSAKTLFSLLESSLKLGGNHPLTIELLSQHAWRWEDVYFWSDIDSSRYLTSAKGNLDRLEKLYISAEWRGVDIFRLAPLLTEIIFCGKVENVPHLPWPQIQTLTYIGEAYMVPFLSFSLLVKAHNVATALFDIDLRNAQFDAPWQLVSSNVQFITFELAVHDLRVVGRMFDSLTLPHLKSFNFTPRPDGRPPLWSTESFLSLAERSSFQHNLTRLEIDATATDEDLLRCLPVLPQLEELVISDSTSHGENILITDTLLQGLVYKSGSTPLIPRLDFLCLTFVLGFNDSLFVEVVNSRLDDYFNGLAAAFEVHLWWLPACRREASSQMLAQLLSLVSAGDLAFKSGPASSIS</sequence>
<comment type="caution">
    <text evidence="2">The sequence shown here is derived from an EMBL/GenBank/DDBJ whole genome shotgun (WGS) entry which is preliminary data.</text>
</comment>
<proteinExistence type="predicted"/>
<dbReference type="OrthoDB" id="3365698at2759"/>
<dbReference type="EMBL" id="JACAZI010000008">
    <property type="protein sequence ID" value="KAF7354068.1"/>
    <property type="molecule type" value="Genomic_DNA"/>
</dbReference>